<keyword evidence="2" id="KW-1185">Reference proteome</keyword>
<accession>A0ACD5TRQ1</accession>
<dbReference type="EnsemblPlants" id="AVESA.00010b.r2.1CG0116310.1">
    <property type="protein sequence ID" value="AVESA.00010b.r2.1CG0116310.1.CDS"/>
    <property type="gene ID" value="AVESA.00010b.r2.1CG0116310"/>
</dbReference>
<evidence type="ECO:0000313" key="2">
    <source>
        <dbReference type="Proteomes" id="UP001732700"/>
    </source>
</evidence>
<organism evidence="1 2">
    <name type="scientific">Avena sativa</name>
    <name type="common">Oat</name>
    <dbReference type="NCBI Taxonomy" id="4498"/>
    <lineage>
        <taxon>Eukaryota</taxon>
        <taxon>Viridiplantae</taxon>
        <taxon>Streptophyta</taxon>
        <taxon>Embryophyta</taxon>
        <taxon>Tracheophyta</taxon>
        <taxon>Spermatophyta</taxon>
        <taxon>Magnoliopsida</taxon>
        <taxon>Liliopsida</taxon>
        <taxon>Poales</taxon>
        <taxon>Poaceae</taxon>
        <taxon>BOP clade</taxon>
        <taxon>Pooideae</taxon>
        <taxon>Poodae</taxon>
        <taxon>Poeae</taxon>
        <taxon>Poeae Chloroplast Group 1 (Aveneae type)</taxon>
        <taxon>Aveninae</taxon>
        <taxon>Avena</taxon>
    </lineage>
</organism>
<dbReference type="Proteomes" id="UP001732700">
    <property type="component" value="Chromosome 1C"/>
</dbReference>
<name>A0ACD5TRQ1_AVESA</name>
<evidence type="ECO:0000313" key="1">
    <source>
        <dbReference type="EnsemblPlants" id="AVESA.00010b.r2.1CG0116310.1.CDS"/>
    </source>
</evidence>
<reference evidence="1" key="2">
    <citation type="submission" date="2025-09" db="UniProtKB">
        <authorList>
            <consortium name="EnsemblPlants"/>
        </authorList>
    </citation>
    <scope>IDENTIFICATION</scope>
</reference>
<sequence length="302" mass="33031">MEGEVGKKALECILMPAMLAAKNVRAQRDRLLQLRRRLQQQQTSPGPVSVQEVAADLFKVCSTGLKNGAGYLSSCLHLAYENDADLSFCNPALAFIPDEQLYAALFAQRFPPRPPGTRSQSQTEAFTRVELAYHAVNLAMGYHVPRCVEFLVGERPPSGTGKPDDRMVGYSDDTVAAATDHIFKTRLAGMAPPDADDAGTKERMPRTRPRLFDRERDEDPDDAPAAAAPTWKPPQVASSKDPDQALTYLHRACSLASLAVKHIDAAVAVICTFLDPKEVAEIAEMAEEDAYISEEGPYPSDE</sequence>
<reference evidence="1" key="1">
    <citation type="submission" date="2021-05" db="EMBL/GenBank/DDBJ databases">
        <authorList>
            <person name="Scholz U."/>
            <person name="Mascher M."/>
            <person name="Fiebig A."/>
        </authorList>
    </citation>
    <scope>NUCLEOTIDE SEQUENCE [LARGE SCALE GENOMIC DNA]</scope>
</reference>
<protein>
    <submittedName>
        <fullName evidence="1">Uncharacterized protein</fullName>
    </submittedName>
</protein>
<proteinExistence type="predicted"/>